<dbReference type="EMBL" id="JYDL01000027">
    <property type="protein sequence ID" value="KRX23005.1"/>
    <property type="molecule type" value="Genomic_DNA"/>
</dbReference>
<proteinExistence type="predicted"/>
<name>A0A0V0S8B1_9BILA</name>
<organism evidence="1 2">
    <name type="scientific">Trichinella nelsoni</name>
    <dbReference type="NCBI Taxonomy" id="6336"/>
    <lineage>
        <taxon>Eukaryota</taxon>
        <taxon>Metazoa</taxon>
        <taxon>Ecdysozoa</taxon>
        <taxon>Nematoda</taxon>
        <taxon>Enoplea</taxon>
        <taxon>Dorylaimia</taxon>
        <taxon>Trichinellida</taxon>
        <taxon>Trichinellidae</taxon>
        <taxon>Trichinella</taxon>
    </lineage>
</organism>
<gene>
    <name evidence="1" type="ORF">T07_14427</name>
</gene>
<accession>A0A0V0S8B1</accession>
<evidence type="ECO:0000313" key="1">
    <source>
        <dbReference type="EMBL" id="KRX23005.1"/>
    </source>
</evidence>
<dbReference type="Proteomes" id="UP000054630">
    <property type="component" value="Unassembled WGS sequence"/>
</dbReference>
<dbReference type="AlphaFoldDB" id="A0A0V0S8B1"/>
<keyword evidence="2" id="KW-1185">Reference proteome</keyword>
<protein>
    <submittedName>
        <fullName evidence="1">Uncharacterized protein</fullName>
    </submittedName>
</protein>
<sequence length="71" mass="8491">MFHAKLWKKRVKIVEISQKEENFISFFRLKQSADMLDFAGWQSLLIAGDHRHDVICIKWNLSLKLSSWRSK</sequence>
<evidence type="ECO:0000313" key="2">
    <source>
        <dbReference type="Proteomes" id="UP000054630"/>
    </source>
</evidence>
<reference evidence="1 2" key="1">
    <citation type="submission" date="2015-01" db="EMBL/GenBank/DDBJ databases">
        <title>Evolution of Trichinella species and genotypes.</title>
        <authorList>
            <person name="Korhonen P.K."/>
            <person name="Edoardo P."/>
            <person name="Giuseppe L.R."/>
            <person name="Gasser R.B."/>
        </authorList>
    </citation>
    <scope>NUCLEOTIDE SEQUENCE [LARGE SCALE GENOMIC DNA]</scope>
    <source>
        <strain evidence="1">ISS37</strain>
    </source>
</reference>
<comment type="caution">
    <text evidence="1">The sequence shown here is derived from an EMBL/GenBank/DDBJ whole genome shotgun (WGS) entry which is preliminary data.</text>
</comment>